<organism evidence="14 15">
    <name type="scientific">Salibacterium salarium</name>
    <dbReference type="NCBI Taxonomy" id="284579"/>
    <lineage>
        <taxon>Bacteria</taxon>
        <taxon>Bacillati</taxon>
        <taxon>Bacillota</taxon>
        <taxon>Bacilli</taxon>
        <taxon>Bacillales</taxon>
        <taxon>Bacillaceae</taxon>
    </lineage>
</organism>
<dbReference type="GO" id="GO:0006777">
    <property type="term" value="P:Mo-molybdopterin cofactor biosynthetic process"/>
    <property type="evidence" value="ECO:0007669"/>
    <property type="project" value="UniProtKB-UniRule"/>
</dbReference>
<dbReference type="Proteomes" id="UP000275076">
    <property type="component" value="Unassembled WGS sequence"/>
</dbReference>
<dbReference type="GO" id="GO:0005525">
    <property type="term" value="F:GTP binding"/>
    <property type="evidence" value="ECO:0007669"/>
    <property type="project" value="UniProtKB-UniRule"/>
</dbReference>
<feature type="binding site" evidence="12">
    <location>
        <position position="29"/>
    </location>
    <ligand>
        <name>S-adenosyl-L-methionine</name>
        <dbReference type="ChEBI" id="CHEBI:59789"/>
    </ligand>
</feature>
<evidence type="ECO:0000256" key="3">
    <source>
        <dbReference type="ARBA" id="ARBA00022691"/>
    </source>
</evidence>
<feature type="binding site" evidence="12">
    <location>
        <position position="196"/>
    </location>
    <ligand>
        <name>S-adenosyl-L-methionine</name>
        <dbReference type="ChEBI" id="CHEBI:59789"/>
    </ligand>
</feature>
<dbReference type="InterPro" id="IPR006638">
    <property type="entry name" value="Elp3/MiaA/NifB-like_rSAM"/>
</dbReference>
<dbReference type="SFLD" id="SFLDG01383">
    <property type="entry name" value="cyclic_pyranopterin_phosphate"/>
    <property type="match status" value="1"/>
</dbReference>
<dbReference type="InterPro" id="IPR013483">
    <property type="entry name" value="MoaA"/>
</dbReference>
<keyword evidence="10 12" id="KW-0456">Lyase</keyword>
<feature type="binding site" evidence="12">
    <location>
        <position position="23"/>
    </location>
    <ligand>
        <name>[4Fe-4S] cluster</name>
        <dbReference type="ChEBI" id="CHEBI:49883"/>
        <label>1</label>
        <note>4Fe-4S-S-AdoMet</note>
    </ligand>
</feature>
<feature type="binding site" evidence="12">
    <location>
        <position position="260"/>
    </location>
    <ligand>
        <name>[4Fe-4S] cluster</name>
        <dbReference type="ChEBI" id="CHEBI:49883"/>
        <label>2</label>
        <note>4Fe-4S-substrate</note>
    </ligand>
</feature>
<dbReference type="PROSITE" id="PS51918">
    <property type="entry name" value="RADICAL_SAM"/>
    <property type="match status" value="1"/>
</dbReference>
<evidence type="ECO:0000259" key="13">
    <source>
        <dbReference type="PROSITE" id="PS51918"/>
    </source>
</evidence>
<feature type="binding site" evidence="12">
    <location>
        <position position="27"/>
    </location>
    <ligand>
        <name>[4Fe-4S] cluster</name>
        <dbReference type="ChEBI" id="CHEBI:49883"/>
        <label>1</label>
        <note>4Fe-4S-S-AdoMet</note>
    </ligand>
</feature>
<evidence type="ECO:0000256" key="8">
    <source>
        <dbReference type="ARBA" id="ARBA00023134"/>
    </source>
</evidence>
<sequence length="336" mass="38166">MEQIKDTFYRPLRDLRISVIDRCNFRCTYCMPAEIFGDDYPFMPESELLSFDEIFSLAESFTALGVEKIRITGGEPLLRKNLSRLISRLSSLDGIHDIGLTTNGVFLVKQAKELKRSGLHRVNVSLDAINEDIFKQMNGRNMQPDAVLNGIDAAIDVGLQVKVNMVVKRGVNDCEIRPMAEYCKNKGVTLRFIEYMDVGQTNGWNFSEVVTKKEIYDQLTEIAPLIPVEKAYFGEVANRYRYSGSDVETGFISSVSDTFCSSCTRARVSADGKLYTCLFAEKGHDLRSLLRDGCSKGSMEKYLTSIWNQRSDRYSEERTEETVRNRKKIEMSYIGG</sequence>
<feature type="binding site" evidence="12">
    <location>
        <position position="30"/>
    </location>
    <ligand>
        <name>[4Fe-4S] cluster</name>
        <dbReference type="ChEBI" id="CHEBI:49883"/>
        <label>1</label>
        <note>4Fe-4S-S-AdoMet</note>
    </ligand>
</feature>
<keyword evidence="9 12" id="KW-0501">Molybdenum cofactor biosynthesis</keyword>
<proteinExistence type="inferred from homology"/>
<dbReference type="AlphaFoldDB" id="A0A428N9U7"/>
<evidence type="ECO:0000313" key="14">
    <source>
        <dbReference type="EMBL" id="RSL35169.1"/>
    </source>
</evidence>
<evidence type="ECO:0000256" key="6">
    <source>
        <dbReference type="ARBA" id="ARBA00023004"/>
    </source>
</evidence>
<dbReference type="SMART" id="SM00729">
    <property type="entry name" value="Elp3"/>
    <property type="match status" value="1"/>
</dbReference>
<comment type="cofactor">
    <cofactor evidence="12">
        <name>[4Fe-4S] cluster</name>
        <dbReference type="ChEBI" id="CHEBI:49883"/>
    </cofactor>
    <text evidence="12">Binds 2 [4Fe-4S] clusters. Binds 1 [4Fe-4S] cluster coordinated with 3 cysteines and an exchangeable S-adenosyl-L-methionine and 1 [4Fe-4S] cluster coordinated with 3 cysteines and the GTP-derived substrate.</text>
</comment>
<dbReference type="SUPFAM" id="SSF102114">
    <property type="entry name" value="Radical SAM enzymes"/>
    <property type="match status" value="1"/>
</dbReference>
<dbReference type="InterPro" id="IPR058240">
    <property type="entry name" value="rSAM_sf"/>
</dbReference>
<name>A0A428N9U7_9BACI</name>
<evidence type="ECO:0000256" key="2">
    <source>
        <dbReference type="ARBA" id="ARBA00022485"/>
    </source>
</evidence>
<dbReference type="InterPro" id="IPR050105">
    <property type="entry name" value="MoCo_biosynth_MoaA/MoaC"/>
</dbReference>
<comment type="pathway">
    <text evidence="12">Cofactor biosynthesis; molybdopterin biosynthesis.</text>
</comment>
<comment type="caution">
    <text evidence="14">The sequence shown here is derived from an EMBL/GenBank/DDBJ whole genome shotgun (WGS) entry which is preliminary data.</text>
</comment>
<dbReference type="GO" id="GO:0051539">
    <property type="term" value="F:4 iron, 4 sulfur cluster binding"/>
    <property type="evidence" value="ECO:0007669"/>
    <property type="project" value="UniProtKB-UniRule"/>
</dbReference>
<reference evidence="14 15" key="1">
    <citation type="submission" date="2018-10" db="EMBL/GenBank/DDBJ databases">
        <title>Draft genome sequence of Bacillus salarius IM0101, isolated from a hypersaline soil in Inner Mongolia, China.</title>
        <authorList>
            <person name="Yamprayoonswat W."/>
            <person name="Boonvisut S."/>
            <person name="Jumpathong W."/>
            <person name="Sittihan S."/>
            <person name="Ruangsuj P."/>
            <person name="Wanthongcharoen S."/>
            <person name="Thongpramul N."/>
            <person name="Pimmason S."/>
            <person name="Yu B."/>
            <person name="Yasawong M."/>
        </authorList>
    </citation>
    <scope>NUCLEOTIDE SEQUENCE [LARGE SCALE GENOMIC DNA]</scope>
    <source>
        <strain evidence="14 15">IM0101</strain>
    </source>
</reference>
<dbReference type="GO" id="GO:0061799">
    <property type="term" value="F:cyclic pyranopterin monophosphate synthase activity"/>
    <property type="evidence" value="ECO:0007669"/>
    <property type="project" value="TreeGrafter"/>
</dbReference>
<dbReference type="Pfam" id="PF06463">
    <property type="entry name" value="Mob_synth_C"/>
    <property type="match status" value="1"/>
</dbReference>
<feature type="binding site" evidence="12">
    <location>
        <begin position="265"/>
        <end position="267"/>
    </location>
    <ligand>
        <name>GTP</name>
        <dbReference type="ChEBI" id="CHEBI:37565"/>
    </ligand>
</feature>
<evidence type="ECO:0000256" key="4">
    <source>
        <dbReference type="ARBA" id="ARBA00022723"/>
    </source>
</evidence>
<dbReference type="OrthoDB" id="9763993at2"/>
<feature type="binding site" evidence="12">
    <location>
        <position position="74"/>
    </location>
    <ligand>
        <name>S-adenosyl-L-methionine</name>
        <dbReference type="ChEBI" id="CHEBI:59789"/>
    </ligand>
</feature>
<feature type="binding site" evidence="12">
    <location>
        <position position="125"/>
    </location>
    <ligand>
        <name>S-adenosyl-L-methionine</name>
        <dbReference type="ChEBI" id="CHEBI:59789"/>
    </ligand>
</feature>
<evidence type="ECO:0000256" key="12">
    <source>
        <dbReference type="HAMAP-Rule" id="MF_01225"/>
    </source>
</evidence>
<feature type="binding site" evidence="12">
    <location>
        <position position="162"/>
    </location>
    <ligand>
        <name>GTP</name>
        <dbReference type="ChEBI" id="CHEBI:37565"/>
    </ligand>
</feature>
<keyword evidence="5 12" id="KW-0547">Nucleotide-binding</keyword>
<gene>
    <name evidence="12 14" type="primary">moaA</name>
    <name evidence="14" type="ORF">D7Z54_00925</name>
</gene>
<comment type="catalytic activity">
    <reaction evidence="11 12">
        <text>GTP + AH2 + S-adenosyl-L-methionine = (8S)-3',8-cyclo-7,8-dihydroguanosine 5'-triphosphate + 5'-deoxyadenosine + L-methionine + A + H(+)</text>
        <dbReference type="Rhea" id="RHEA:49576"/>
        <dbReference type="ChEBI" id="CHEBI:13193"/>
        <dbReference type="ChEBI" id="CHEBI:15378"/>
        <dbReference type="ChEBI" id="CHEBI:17319"/>
        <dbReference type="ChEBI" id="CHEBI:17499"/>
        <dbReference type="ChEBI" id="CHEBI:37565"/>
        <dbReference type="ChEBI" id="CHEBI:57844"/>
        <dbReference type="ChEBI" id="CHEBI:59789"/>
        <dbReference type="ChEBI" id="CHEBI:131766"/>
        <dbReference type="EC" id="4.1.99.22"/>
    </reaction>
</comment>
<keyword evidence="6 12" id="KW-0408">Iron</keyword>
<feature type="binding site" evidence="12">
    <location>
        <position position="101"/>
    </location>
    <ligand>
        <name>GTP</name>
        <dbReference type="ChEBI" id="CHEBI:37565"/>
    </ligand>
</feature>
<dbReference type="PANTHER" id="PTHR22960:SF0">
    <property type="entry name" value="MOLYBDENUM COFACTOR BIOSYNTHESIS PROTEIN 1"/>
    <property type="match status" value="1"/>
</dbReference>
<feature type="binding site" evidence="12">
    <location>
        <position position="277"/>
    </location>
    <ligand>
        <name>[4Fe-4S] cluster</name>
        <dbReference type="ChEBI" id="CHEBI:49883"/>
        <label>2</label>
        <note>4Fe-4S-substrate</note>
    </ligand>
</feature>
<dbReference type="NCBIfam" id="TIGR02666">
    <property type="entry name" value="moaA"/>
    <property type="match status" value="1"/>
</dbReference>
<dbReference type="SFLD" id="SFLDS00029">
    <property type="entry name" value="Radical_SAM"/>
    <property type="match status" value="1"/>
</dbReference>
<comment type="similarity">
    <text evidence="12">Belongs to the radical SAM superfamily. MoaA family.</text>
</comment>
<dbReference type="InterPro" id="IPR040064">
    <property type="entry name" value="MoaA-like"/>
</dbReference>
<feature type="binding site" evidence="12">
    <location>
        <position position="16"/>
    </location>
    <ligand>
        <name>GTP</name>
        <dbReference type="ChEBI" id="CHEBI:37565"/>
    </ligand>
</feature>
<dbReference type="GO" id="GO:0061798">
    <property type="term" value="F:GTP 3',8'-cyclase activity"/>
    <property type="evidence" value="ECO:0007669"/>
    <property type="project" value="UniProtKB-UniRule"/>
</dbReference>
<dbReference type="PROSITE" id="PS01305">
    <property type="entry name" value="MOAA_NIFB_PQQE"/>
    <property type="match status" value="1"/>
</dbReference>
<keyword evidence="7 12" id="KW-0411">Iron-sulfur</keyword>
<evidence type="ECO:0000256" key="7">
    <source>
        <dbReference type="ARBA" id="ARBA00023014"/>
    </source>
</evidence>
<keyword evidence="4 12" id="KW-0479">Metal-binding</keyword>
<feature type="binding site" evidence="12">
    <location>
        <position position="70"/>
    </location>
    <ligand>
        <name>GTP</name>
        <dbReference type="ChEBI" id="CHEBI:37565"/>
    </ligand>
</feature>
<dbReference type="EC" id="4.1.99.22" evidence="1 12"/>
<evidence type="ECO:0000256" key="11">
    <source>
        <dbReference type="ARBA" id="ARBA00048697"/>
    </source>
</evidence>
<keyword evidence="3 12" id="KW-0949">S-adenosyl-L-methionine</keyword>
<dbReference type="InterPro" id="IPR007197">
    <property type="entry name" value="rSAM"/>
</dbReference>
<evidence type="ECO:0000256" key="5">
    <source>
        <dbReference type="ARBA" id="ARBA00022741"/>
    </source>
</evidence>
<dbReference type="EMBL" id="RBVX01000001">
    <property type="protein sequence ID" value="RSL35169.1"/>
    <property type="molecule type" value="Genomic_DNA"/>
</dbReference>
<dbReference type="UniPathway" id="UPA00344"/>
<evidence type="ECO:0000256" key="9">
    <source>
        <dbReference type="ARBA" id="ARBA00023150"/>
    </source>
</evidence>
<feature type="binding site" evidence="12">
    <location>
        <position position="263"/>
    </location>
    <ligand>
        <name>[4Fe-4S] cluster</name>
        <dbReference type="ChEBI" id="CHEBI:49883"/>
        <label>2</label>
        <note>4Fe-4S-substrate</note>
    </ligand>
</feature>
<feature type="domain" description="Radical SAM core" evidence="13">
    <location>
        <begin position="7"/>
        <end position="229"/>
    </location>
</feature>
<evidence type="ECO:0000256" key="10">
    <source>
        <dbReference type="ARBA" id="ARBA00023239"/>
    </source>
</evidence>
<dbReference type="Gene3D" id="3.20.20.70">
    <property type="entry name" value="Aldolase class I"/>
    <property type="match status" value="1"/>
</dbReference>
<dbReference type="SFLD" id="SFLDG01386">
    <property type="entry name" value="main_SPASM_domain-containing"/>
    <property type="match status" value="1"/>
</dbReference>
<protein>
    <recommendedName>
        <fullName evidence="1 12">GTP 3',8-cyclase</fullName>
        <ecNumber evidence="1 12">4.1.99.22</ecNumber>
    </recommendedName>
    <alternativeName>
        <fullName evidence="12">Molybdenum cofactor biosynthesis protein A</fullName>
    </alternativeName>
</protein>
<keyword evidence="8 12" id="KW-0342">GTP-binding</keyword>
<keyword evidence="2 12" id="KW-0004">4Fe-4S</keyword>
<comment type="function">
    <text evidence="12">Catalyzes the cyclization of GTP to (8S)-3',8-cyclo-7,8-dihydroguanosine 5'-triphosphate.</text>
</comment>
<evidence type="ECO:0000313" key="15">
    <source>
        <dbReference type="Proteomes" id="UP000275076"/>
    </source>
</evidence>
<accession>A0A428N9U7</accession>
<dbReference type="RefSeq" id="WP_125553536.1">
    <property type="nucleotide sequence ID" value="NZ_RBVX01000001.1"/>
</dbReference>
<dbReference type="InterPro" id="IPR000385">
    <property type="entry name" value="MoaA_NifB_PqqE_Fe-S-bd_CS"/>
</dbReference>
<keyword evidence="15" id="KW-1185">Reference proteome</keyword>
<comment type="subunit">
    <text evidence="12">Monomer and homodimer.</text>
</comment>
<dbReference type="GO" id="GO:0046872">
    <property type="term" value="F:metal ion binding"/>
    <property type="evidence" value="ECO:0007669"/>
    <property type="project" value="UniProtKB-KW"/>
</dbReference>
<dbReference type="CDD" id="cd01335">
    <property type="entry name" value="Radical_SAM"/>
    <property type="match status" value="1"/>
</dbReference>
<dbReference type="SFLD" id="SFLDG01067">
    <property type="entry name" value="SPASM/twitch_domain_containing"/>
    <property type="match status" value="1"/>
</dbReference>
<evidence type="ECO:0000256" key="1">
    <source>
        <dbReference type="ARBA" id="ARBA00012167"/>
    </source>
</evidence>
<dbReference type="HAMAP" id="MF_01225_B">
    <property type="entry name" value="MoaA_B"/>
    <property type="match status" value="1"/>
</dbReference>
<dbReference type="PANTHER" id="PTHR22960">
    <property type="entry name" value="MOLYBDOPTERIN COFACTOR SYNTHESIS PROTEIN A"/>
    <property type="match status" value="1"/>
</dbReference>
<dbReference type="CDD" id="cd21117">
    <property type="entry name" value="Twitch_MoaA"/>
    <property type="match status" value="1"/>
</dbReference>
<dbReference type="InterPro" id="IPR010505">
    <property type="entry name" value="MoaA_twitch"/>
</dbReference>
<dbReference type="InterPro" id="IPR013785">
    <property type="entry name" value="Aldolase_TIM"/>
</dbReference>
<dbReference type="GO" id="GO:1904047">
    <property type="term" value="F:S-adenosyl-L-methionine binding"/>
    <property type="evidence" value="ECO:0007669"/>
    <property type="project" value="UniProtKB-UniRule"/>
</dbReference>
<dbReference type="Pfam" id="PF04055">
    <property type="entry name" value="Radical_SAM"/>
    <property type="match status" value="1"/>
</dbReference>